<keyword evidence="11" id="KW-0460">Magnesium</keyword>
<proteinExistence type="inferred from homology"/>
<gene>
    <name evidence="17" type="ORF">TCAL_02676</name>
</gene>
<keyword evidence="8 14" id="KW-0547">Nucleotide-binding</keyword>
<dbReference type="PRINTS" id="PR00109">
    <property type="entry name" value="TYRKINASE"/>
</dbReference>
<dbReference type="GO" id="GO:0043123">
    <property type="term" value="P:positive regulation of canonical NF-kappaB signal transduction"/>
    <property type="evidence" value="ECO:0007669"/>
    <property type="project" value="TreeGrafter"/>
</dbReference>
<dbReference type="PROSITE" id="PS50011">
    <property type="entry name" value="PROTEIN_KINASE_DOM"/>
    <property type="match status" value="1"/>
</dbReference>
<evidence type="ECO:0000256" key="3">
    <source>
        <dbReference type="ARBA" id="ARBA00012406"/>
    </source>
</evidence>
<dbReference type="InterPro" id="IPR001245">
    <property type="entry name" value="Ser-Thr/Tyr_kinase_cat_dom"/>
</dbReference>
<dbReference type="InterPro" id="IPR011009">
    <property type="entry name" value="Kinase-like_dom_sf"/>
</dbReference>
<feature type="compositionally biased region" description="Polar residues" evidence="15">
    <location>
        <begin position="332"/>
        <end position="345"/>
    </location>
</feature>
<evidence type="ECO:0000256" key="10">
    <source>
        <dbReference type="ARBA" id="ARBA00022840"/>
    </source>
</evidence>
<evidence type="ECO:0000256" key="13">
    <source>
        <dbReference type="ARBA" id="ARBA00048329"/>
    </source>
</evidence>
<dbReference type="FunFam" id="1.10.510.10:FF:000143">
    <property type="entry name" value="Mitogen-activated protein kinase kinase kinase 7"/>
    <property type="match status" value="1"/>
</dbReference>
<protein>
    <recommendedName>
        <fullName evidence="4">Mitogen-activated protein kinase kinase kinase 7</fullName>
        <ecNumber evidence="3">2.7.11.25</ecNumber>
    </recommendedName>
</protein>
<dbReference type="InterPro" id="IPR008271">
    <property type="entry name" value="Ser/Thr_kinase_AS"/>
</dbReference>
<dbReference type="GO" id="GO:0005524">
    <property type="term" value="F:ATP binding"/>
    <property type="evidence" value="ECO:0007669"/>
    <property type="project" value="UniProtKB-UniRule"/>
</dbReference>
<feature type="compositionally biased region" description="Low complexity" evidence="15">
    <location>
        <begin position="800"/>
        <end position="811"/>
    </location>
</feature>
<organism evidence="17 18">
    <name type="scientific">Tigriopus californicus</name>
    <name type="common">Marine copepod</name>
    <dbReference type="NCBI Taxonomy" id="6832"/>
    <lineage>
        <taxon>Eukaryota</taxon>
        <taxon>Metazoa</taxon>
        <taxon>Ecdysozoa</taxon>
        <taxon>Arthropoda</taxon>
        <taxon>Crustacea</taxon>
        <taxon>Multicrustacea</taxon>
        <taxon>Hexanauplia</taxon>
        <taxon>Copepoda</taxon>
        <taxon>Harpacticoida</taxon>
        <taxon>Harpacticidae</taxon>
        <taxon>Tigriopus</taxon>
    </lineage>
</organism>
<feature type="domain" description="Protein kinase" evidence="16">
    <location>
        <begin position="28"/>
        <end position="290"/>
    </location>
</feature>
<feature type="compositionally biased region" description="Polar residues" evidence="15">
    <location>
        <begin position="313"/>
        <end position="324"/>
    </location>
</feature>
<keyword evidence="9" id="KW-0418">Kinase</keyword>
<comment type="cofactor">
    <cofactor evidence="1">
        <name>Mg(2+)</name>
        <dbReference type="ChEBI" id="CHEBI:18420"/>
    </cofactor>
</comment>
<feature type="compositionally biased region" description="Polar residues" evidence="15">
    <location>
        <begin position="619"/>
        <end position="632"/>
    </location>
</feature>
<evidence type="ECO:0000256" key="9">
    <source>
        <dbReference type="ARBA" id="ARBA00022777"/>
    </source>
</evidence>
<evidence type="ECO:0000256" key="14">
    <source>
        <dbReference type="PROSITE-ProRule" id="PRU10141"/>
    </source>
</evidence>
<dbReference type="GO" id="GO:0006955">
    <property type="term" value="P:immune response"/>
    <property type="evidence" value="ECO:0007669"/>
    <property type="project" value="TreeGrafter"/>
</dbReference>
<dbReference type="GO" id="GO:0019899">
    <property type="term" value="F:enzyme binding"/>
    <property type="evidence" value="ECO:0007669"/>
    <property type="project" value="UniProtKB-ARBA"/>
</dbReference>
<feature type="region of interest" description="Disordered" evidence="15">
    <location>
        <begin position="296"/>
        <end position="433"/>
    </location>
</feature>
<feature type="region of interest" description="Disordered" evidence="15">
    <location>
        <begin position="593"/>
        <end position="642"/>
    </location>
</feature>
<comment type="catalytic activity">
    <reaction evidence="13">
        <text>L-seryl-[protein] + ATP = O-phospho-L-seryl-[protein] + ADP + H(+)</text>
        <dbReference type="Rhea" id="RHEA:17989"/>
        <dbReference type="Rhea" id="RHEA-COMP:9863"/>
        <dbReference type="Rhea" id="RHEA-COMP:11604"/>
        <dbReference type="ChEBI" id="CHEBI:15378"/>
        <dbReference type="ChEBI" id="CHEBI:29999"/>
        <dbReference type="ChEBI" id="CHEBI:30616"/>
        <dbReference type="ChEBI" id="CHEBI:83421"/>
        <dbReference type="ChEBI" id="CHEBI:456216"/>
        <dbReference type="EC" id="2.7.11.25"/>
    </reaction>
</comment>
<evidence type="ECO:0000313" key="18">
    <source>
        <dbReference type="Proteomes" id="UP000318571"/>
    </source>
</evidence>
<dbReference type="SMART" id="SM00220">
    <property type="entry name" value="S_TKc"/>
    <property type="match status" value="1"/>
</dbReference>
<sequence length="1186" mass="131953">MSVTSLASPPLSPLSASPFIDQIPHDAIEEGEILGKGSYGLVIRARLRHAHFHGDEVAIKIFQTELERAAFLVELRQLSRVKHPNIINLLGASTQPPNVYLVMEYAECGSLYKVLHQVKPLIQYHSGHALSWVLQCAIGVQYLHNLKPKPLIHRDLKSPNLLLVNRGLTLKICDFGTACDKQTIMTNNKGSAAWMAPEVFEGNTYTEKCDIFSWGIILWEVLTRRLPFDEIGGNDLRVLWAVHNGKRPPPILDCPDLLEDLMERCWDKDTSVRPTIDTVVEEITFVQEFFPSANSDPLTFPDDIQDDDDTLPSASFGSAVTSLKSKSEVWRRQNSPHPQRPSPNKNNNNNNNNNNSNNNNNNNSNNNPVIPALTLPSTDEFPESFAPPNPKARSSDPVFTINNHHHQSKHLAEHDPDDPSIGFEAQPKPKGYWTPPEEAADLDIPSLPAIDPKAFANAPLELTRTSTFHQATKYAWTEDDSGPIPSDIEVVRGGSSSLMHLDQSNPIPHSPSGHFYNHHNSGAMFTAEGMAPEMIGIDTMAPFPGTHSHRYPLSDYRPMVSSLSSPQLSMLRTRSFGPGPLQQSISQPADILSDPASLSHLHPSMHPGSIAGSSMPEEQLSQRTASPQNRSPQTHRRPDLMWNRPSWINPIGTVYHGPPSVDDDWRWQQRASKHPTPLEGCESASNRSYMAGSVNSHYAGDGGVVPMYMSPVPPPIYSNASNTAYPYGQYLTPDHPYDHSYTLRRRNGDKMTKGLRPNSADANKLFSVQEDLGGSMGSVSARGFPPPHSETFKKGHRRSSSYGSGSDKYYSQLGPPNPSQNLADPLSQMRRSFSNLGVNGEQVMGEPSNGSQYYQEYLCLMRRCAGLEINDGKILRPPGLQRLCFVRGLKRTFLPWQSAKFVLEKFLSMTHFGFDPRLKSSSSSQQPIGCGKMPHNLNEERRARNLKKFQDIQNFINNQQTLQEAATSPLSRVRYSQRPLLPRDVSSARRVRMGTLTENSTTFSYGRDMFLDRAVEHLDPDLRPVAPQPNCPQSMKIYNDHRWLAARFVDVEQEIVDLQGYKAQLEERLAADTSNLPPDHGADNPDDSIPPEDVQKLMQLRSEKDALLQFQDKLSTQLQLIKRARQKSKDPSTSSSSMLLSSPPPVSSPLDSSNNHAFSCGKSKPTGGVGGSGPDDSWVFLNDHKK</sequence>
<comment type="caution">
    <text evidence="17">The sequence shown here is derived from an EMBL/GenBank/DDBJ whole genome shotgun (WGS) entry which is preliminary data.</text>
</comment>
<dbReference type="Gene3D" id="1.10.510.10">
    <property type="entry name" value="Transferase(Phosphotransferase) domain 1"/>
    <property type="match status" value="1"/>
</dbReference>
<keyword evidence="5" id="KW-0723">Serine/threonine-protein kinase</keyword>
<evidence type="ECO:0000259" key="16">
    <source>
        <dbReference type="PROSITE" id="PS50011"/>
    </source>
</evidence>
<dbReference type="GO" id="GO:0007254">
    <property type="term" value="P:JNK cascade"/>
    <property type="evidence" value="ECO:0007669"/>
    <property type="project" value="TreeGrafter"/>
</dbReference>
<dbReference type="GO" id="GO:0009893">
    <property type="term" value="P:positive regulation of metabolic process"/>
    <property type="evidence" value="ECO:0007669"/>
    <property type="project" value="UniProtKB-ARBA"/>
</dbReference>
<dbReference type="AlphaFoldDB" id="A0A553PG85"/>
<evidence type="ECO:0000256" key="7">
    <source>
        <dbReference type="ARBA" id="ARBA00022723"/>
    </source>
</evidence>
<dbReference type="GO" id="GO:0046872">
    <property type="term" value="F:metal ion binding"/>
    <property type="evidence" value="ECO:0007669"/>
    <property type="project" value="UniProtKB-KW"/>
</dbReference>
<dbReference type="PANTHER" id="PTHR46716">
    <property type="entry name" value="MITOGEN-ACTIVATED PROTEIN KINASE KINASE KINASE 7"/>
    <property type="match status" value="1"/>
</dbReference>
<evidence type="ECO:0000256" key="6">
    <source>
        <dbReference type="ARBA" id="ARBA00022679"/>
    </source>
</evidence>
<dbReference type="GO" id="GO:0043410">
    <property type="term" value="P:positive regulation of MAPK cascade"/>
    <property type="evidence" value="ECO:0007669"/>
    <property type="project" value="UniProtKB-ARBA"/>
</dbReference>
<dbReference type="SUPFAM" id="SSF56112">
    <property type="entry name" value="Protein kinase-like (PK-like)"/>
    <property type="match status" value="1"/>
</dbReference>
<dbReference type="EC" id="2.7.11.25" evidence="3"/>
<dbReference type="InterPro" id="IPR017441">
    <property type="entry name" value="Protein_kinase_ATP_BS"/>
</dbReference>
<comment type="catalytic activity">
    <reaction evidence="12">
        <text>L-threonyl-[protein] + ATP = O-phospho-L-threonyl-[protein] + ADP + H(+)</text>
        <dbReference type="Rhea" id="RHEA:46608"/>
        <dbReference type="Rhea" id="RHEA-COMP:11060"/>
        <dbReference type="Rhea" id="RHEA-COMP:11605"/>
        <dbReference type="ChEBI" id="CHEBI:15378"/>
        <dbReference type="ChEBI" id="CHEBI:30013"/>
        <dbReference type="ChEBI" id="CHEBI:30616"/>
        <dbReference type="ChEBI" id="CHEBI:61977"/>
        <dbReference type="ChEBI" id="CHEBI:456216"/>
        <dbReference type="EC" id="2.7.11.25"/>
    </reaction>
</comment>
<dbReference type="EMBL" id="VCGU01000004">
    <property type="protein sequence ID" value="TRY76698.1"/>
    <property type="molecule type" value="Genomic_DNA"/>
</dbReference>
<keyword evidence="10 14" id="KW-0067">ATP-binding</keyword>
<feature type="binding site" evidence="14">
    <location>
        <position position="60"/>
    </location>
    <ligand>
        <name>ATP</name>
        <dbReference type="ChEBI" id="CHEBI:30616"/>
    </ligand>
</feature>
<evidence type="ECO:0000313" key="17">
    <source>
        <dbReference type="EMBL" id="TRY76698.1"/>
    </source>
</evidence>
<feature type="region of interest" description="Disordered" evidence="15">
    <location>
        <begin position="1122"/>
        <end position="1186"/>
    </location>
</feature>
<comment type="similarity">
    <text evidence="2">Belongs to the protein kinase superfamily. STE Ser/Thr protein kinase family. MAP kinase kinase kinase subfamily.</text>
</comment>
<keyword evidence="18" id="KW-1185">Reference proteome</keyword>
<dbReference type="InterPro" id="IPR000719">
    <property type="entry name" value="Prot_kinase_dom"/>
</dbReference>
<evidence type="ECO:0000256" key="2">
    <source>
        <dbReference type="ARBA" id="ARBA00006529"/>
    </source>
</evidence>
<dbReference type="Pfam" id="PF07714">
    <property type="entry name" value="PK_Tyr_Ser-Thr"/>
    <property type="match status" value="1"/>
</dbReference>
<name>A0A553PG85_TIGCA</name>
<dbReference type="GO" id="GO:0006950">
    <property type="term" value="P:response to stress"/>
    <property type="evidence" value="ECO:0007669"/>
    <property type="project" value="UniProtKB-ARBA"/>
</dbReference>
<dbReference type="PROSITE" id="PS00108">
    <property type="entry name" value="PROTEIN_KINASE_ST"/>
    <property type="match status" value="1"/>
</dbReference>
<evidence type="ECO:0000256" key="5">
    <source>
        <dbReference type="ARBA" id="ARBA00022527"/>
    </source>
</evidence>
<dbReference type="Proteomes" id="UP000318571">
    <property type="component" value="Chromosome 5"/>
</dbReference>
<feature type="compositionally biased region" description="Low complexity" evidence="15">
    <location>
        <begin position="1131"/>
        <end position="1141"/>
    </location>
</feature>
<keyword evidence="6" id="KW-0808">Transferase</keyword>
<dbReference type="Gene3D" id="3.30.200.20">
    <property type="entry name" value="Phosphorylase Kinase, domain 1"/>
    <property type="match status" value="1"/>
</dbReference>
<dbReference type="GO" id="GO:0004709">
    <property type="term" value="F:MAP kinase kinase kinase activity"/>
    <property type="evidence" value="ECO:0007669"/>
    <property type="project" value="UniProtKB-EC"/>
</dbReference>
<accession>A0A553PG85</accession>
<evidence type="ECO:0000256" key="4">
    <source>
        <dbReference type="ARBA" id="ARBA00017660"/>
    </source>
</evidence>
<feature type="compositionally biased region" description="Low complexity" evidence="15">
    <location>
        <begin position="346"/>
        <end position="367"/>
    </location>
</feature>
<dbReference type="PANTHER" id="PTHR46716:SF1">
    <property type="entry name" value="MITOGEN-ACTIVATED PROTEIN KINASE KINASE KINASE 7"/>
    <property type="match status" value="1"/>
</dbReference>
<evidence type="ECO:0000256" key="11">
    <source>
        <dbReference type="ARBA" id="ARBA00022842"/>
    </source>
</evidence>
<feature type="region of interest" description="Disordered" evidence="15">
    <location>
        <begin position="1073"/>
        <end position="1092"/>
    </location>
</feature>
<evidence type="ECO:0000256" key="8">
    <source>
        <dbReference type="ARBA" id="ARBA00022741"/>
    </source>
</evidence>
<evidence type="ECO:0000256" key="12">
    <source>
        <dbReference type="ARBA" id="ARBA00047559"/>
    </source>
</evidence>
<keyword evidence="7" id="KW-0479">Metal-binding</keyword>
<dbReference type="PROSITE" id="PS00107">
    <property type="entry name" value="PROTEIN_KINASE_ATP"/>
    <property type="match status" value="1"/>
</dbReference>
<reference evidence="17 18" key="1">
    <citation type="journal article" date="2018" name="Nat. Ecol. Evol.">
        <title>Genomic signatures of mitonuclear coevolution across populations of Tigriopus californicus.</title>
        <authorList>
            <person name="Barreto F.S."/>
            <person name="Watson E.T."/>
            <person name="Lima T.G."/>
            <person name="Willett C.S."/>
            <person name="Edmands S."/>
            <person name="Li W."/>
            <person name="Burton R.S."/>
        </authorList>
    </citation>
    <scope>NUCLEOTIDE SEQUENCE [LARGE SCALE GENOMIC DNA]</scope>
    <source>
        <strain evidence="17 18">San Diego</strain>
    </source>
</reference>
<dbReference type="STRING" id="6832.A0A553PG85"/>
<feature type="region of interest" description="Disordered" evidence="15">
    <location>
        <begin position="776"/>
        <end position="825"/>
    </location>
</feature>
<evidence type="ECO:0000256" key="1">
    <source>
        <dbReference type="ARBA" id="ARBA00001946"/>
    </source>
</evidence>
<evidence type="ECO:0000256" key="15">
    <source>
        <dbReference type="SAM" id="MobiDB-lite"/>
    </source>
</evidence>